<evidence type="ECO:0000313" key="2">
    <source>
        <dbReference type="Proteomes" id="UP000035720"/>
    </source>
</evidence>
<dbReference type="Gene3D" id="3.40.91.30">
    <property type="match status" value="1"/>
</dbReference>
<dbReference type="AlphaFoldDB" id="A0A077MAP9"/>
<dbReference type="Proteomes" id="UP000035720">
    <property type="component" value="Unassembled WGS sequence"/>
</dbReference>
<sequence>MAVLRSIPTTYQGTRFASALEADWAKTLDRLGIVWQYEPDGVYLPSGVGYRCDFYLPRIETWFEVKGPHNQRIGKPGKLADALVHAPGCGAGRPESVLSRPEGVAVARCDCGCGADYPFRLVVVGRASTRGKAIFEAAEERVERRIVVISCPVCQQRSFADADGATICRRCRGNAAGATAWSSGRIVFSRVAVPVGGRRRAS</sequence>
<organism evidence="1 2">
    <name type="scientific">Nostocoides jenkinsii Ben 74</name>
    <dbReference type="NCBI Taxonomy" id="1193518"/>
    <lineage>
        <taxon>Bacteria</taxon>
        <taxon>Bacillati</taxon>
        <taxon>Actinomycetota</taxon>
        <taxon>Actinomycetes</taxon>
        <taxon>Micrococcales</taxon>
        <taxon>Intrasporangiaceae</taxon>
        <taxon>Nostocoides</taxon>
    </lineage>
</organism>
<dbReference type="RefSeq" id="WP_048546138.1">
    <property type="nucleotide sequence ID" value="NZ_HF571038.1"/>
</dbReference>
<protein>
    <submittedName>
        <fullName evidence="1">Uncharacterized protein</fullName>
    </submittedName>
</protein>
<accession>A0A077MAP9</accession>
<evidence type="ECO:0000313" key="1">
    <source>
        <dbReference type="EMBL" id="CCI53764.1"/>
    </source>
</evidence>
<proteinExistence type="predicted"/>
<keyword evidence="2" id="KW-1185">Reference proteome</keyword>
<reference evidence="1 2" key="1">
    <citation type="journal article" date="2013" name="ISME J.">
        <title>A metabolic model for members of the genus Tetrasphaera involved in enhanced biological phosphorus removal.</title>
        <authorList>
            <person name="Kristiansen R."/>
            <person name="Nguyen H.T.T."/>
            <person name="Saunders A.M."/>
            <person name="Nielsen J.L."/>
            <person name="Wimmer R."/>
            <person name="Le V.Q."/>
            <person name="McIlroy S.J."/>
            <person name="Petrovski S."/>
            <person name="Seviour R.J."/>
            <person name="Calteau A."/>
            <person name="Nielsen K.L."/>
            <person name="Nielsen P.H."/>
        </authorList>
    </citation>
    <scope>NUCLEOTIDE SEQUENCE [LARGE SCALE GENOMIC DNA]</scope>
    <source>
        <strain evidence="1 2">Ben 74</strain>
    </source>
</reference>
<dbReference type="OrthoDB" id="1667101at2"/>
<dbReference type="STRING" id="1193518.BN13_470010"/>
<dbReference type="EMBL" id="CAJC01000158">
    <property type="protein sequence ID" value="CCI53764.1"/>
    <property type="molecule type" value="Genomic_DNA"/>
</dbReference>
<name>A0A077MAP9_9MICO</name>
<comment type="caution">
    <text evidence="1">The sequence shown here is derived from an EMBL/GenBank/DDBJ whole genome shotgun (WGS) entry which is preliminary data.</text>
</comment>
<gene>
    <name evidence="1" type="ORF">BN13_470010</name>
</gene>